<dbReference type="EMBL" id="CP017803">
    <property type="protein sequence ID" value="ATZ59561.1"/>
    <property type="molecule type" value="Genomic_DNA"/>
</dbReference>
<accession>A0A2H4U622</accession>
<sequence>MSYEWRSTSIKIILALFFISLLLFAFSFVNHTAYTGESFAKDYNLPIGQSMFEGDSILGENQSIQVPLLGNLPFMAHQIKSLDLQGILITLTTGTVPFDFTTISTEGIDSHGKAQGFEGPGYLTYEGNQLAVKAPHTYVWGYSAPYKILTKTSDGVDVVENGTVVESIPTSEIKNTDFGGKYYNTTTIQNWYNYDSDKSNFTLERGIVNFSDGRNNISAGNVSIIFGDNVSDYVAAYPDGTPIVLYMGNVTEEDGEVYSTSLGSHPEYGDGVREFNARSFVDAWNNTVIPPNSSGNGKAYIDFGSASDSNAPGGSASHGVCPPARVLRAAVLAEGFGLPVGMCGDNDAVLFGFNPSEDIKVTNNHDYPVKIVMWTEGSGTGMAIYGKIERFIPS</sequence>
<reference evidence="1 2" key="1">
    <citation type="submission" date="2016-10" db="EMBL/GenBank/DDBJ databases">
        <authorList>
            <person name="Varghese N."/>
        </authorList>
    </citation>
    <scope>NUCLEOTIDE SEQUENCE [LARGE SCALE GENOMIC DNA]</scope>
    <source>
        <strain evidence="1 2">KB11</strain>
    </source>
</reference>
<dbReference type="AlphaFoldDB" id="A0A2H4U622"/>
<protein>
    <submittedName>
        <fullName evidence="1">Uncharacterized protein</fullName>
    </submittedName>
</protein>
<organism evidence="1 2">
    <name type="scientific">Methanobrevibacter smithii</name>
    <dbReference type="NCBI Taxonomy" id="2173"/>
    <lineage>
        <taxon>Archaea</taxon>
        <taxon>Methanobacteriati</taxon>
        <taxon>Methanobacteriota</taxon>
        <taxon>Methanomada group</taxon>
        <taxon>Methanobacteria</taxon>
        <taxon>Methanobacteriales</taxon>
        <taxon>Methanobacteriaceae</taxon>
        <taxon>Methanobrevibacter</taxon>
    </lineage>
</organism>
<proteinExistence type="predicted"/>
<evidence type="ECO:0000313" key="2">
    <source>
        <dbReference type="Proteomes" id="UP000232133"/>
    </source>
</evidence>
<name>A0A2H4U622_METSM</name>
<gene>
    <name evidence="1" type="ORF">BK798_03585</name>
</gene>
<dbReference type="GeneID" id="35118428"/>
<dbReference type="RefSeq" id="WP_100815377.1">
    <property type="nucleotide sequence ID" value="NZ_CP017803.1"/>
</dbReference>
<dbReference type="Proteomes" id="UP000232133">
    <property type="component" value="Chromosome"/>
</dbReference>
<evidence type="ECO:0000313" key="1">
    <source>
        <dbReference type="EMBL" id="ATZ59561.1"/>
    </source>
</evidence>